<organism evidence="2 3">
    <name type="scientific">Hymenobacter glacieicola</name>
    <dbReference type="NCBI Taxonomy" id="1562124"/>
    <lineage>
        <taxon>Bacteria</taxon>
        <taxon>Pseudomonadati</taxon>
        <taxon>Bacteroidota</taxon>
        <taxon>Cytophagia</taxon>
        <taxon>Cytophagales</taxon>
        <taxon>Hymenobacteraceae</taxon>
        <taxon>Hymenobacter</taxon>
    </lineage>
</organism>
<sequence>MHAPVLIPLLRYAASWLGYALFQVLLVVLYGLHLAKAFRSPFRANDLPAAPPQPRYWPRPTR</sequence>
<feature type="transmembrane region" description="Helical" evidence="1">
    <location>
        <begin position="12"/>
        <end position="32"/>
    </location>
</feature>
<protein>
    <submittedName>
        <fullName evidence="2">Uncharacterized protein</fullName>
    </submittedName>
</protein>
<keyword evidence="1" id="KW-0812">Transmembrane</keyword>
<dbReference type="Proteomes" id="UP000601361">
    <property type="component" value="Unassembled WGS sequence"/>
</dbReference>
<gene>
    <name evidence="2" type="ORF">GCM10011378_42350</name>
</gene>
<name>A0ABQ1X8S9_9BACT</name>
<accession>A0ABQ1X8S9</accession>
<reference evidence="3" key="1">
    <citation type="journal article" date="2019" name="Int. J. Syst. Evol. Microbiol.">
        <title>The Global Catalogue of Microorganisms (GCM) 10K type strain sequencing project: providing services to taxonomists for standard genome sequencing and annotation.</title>
        <authorList>
            <consortium name="The Broad Institute Genomics Platform"/>
            <consortium name="The Broad Institute Genome Sequencing Center for Infectious Disease"/>
            <person name="Wu L."/>
            <person name="Ma J."/>
        </authorList>
    </citation>
    <scope>NUCLEOTIDE SEQUENCE [LARGE SCALE GENOMIC DNA]</scope>
    <source>
        <strain evidence="3">CGMCC 1.12990</strain>
    </source>
</reference>
<dbReference type="EMBL" id="BMGS01000017">
    <property type="protein sequence ID" value="GGG61798.1"/>
    <property type="molecule type" value="Genomic_DNA"/>
</dbReference>
<evidence type="ECO:0000313" key="3">
    <source>
        <dbReference type="Proteomes" id="UP000601361"/>
    </source>
</evidence>
<evidence type="ECO:0000256" key="1">
    <source>
        <dbReference type="SAM" id="Phobius"/>
    </source>
</evidence>
<comment type="caution">
    <text evidence="2">The sequence shown here is derived from an EMBL/GenBank/DDBJ whole genome shotgun (WGS) entry which is preliminary data.</text>
</comment>
<keyword evidence="1" id="KW-1133">Transmembrane helix</keyword>
<proteinExistence type="predicted"/>
<keyword evidence="1" id="KW-0472">Membrane</keyword>
<keyword evidence="3" id="KW-1185">Reference proteome</keyword>
<evidence type="ECO:0000313" key="2">
    <source>
        <dbReference type="EMBL" id="GGG61798.1"/>
    </source>
</evidence>
<dbReference type="RefSeq" id="WP_188559856.1">
    <property type="nucleotide sequence ID" value="NZ_BMGS01000017.1"/>
</dbReference>